<dbReference type="InterPro" id="IPR050798">
    <property type="entry name" value="YhaM_exoribonuc/phosphodiest"/>
</dbReference>
<dbReference type="GO" id="GO:0031125">
    <property type="term" value="P:rRNA 3'-end processing"/>
    <property type="evidence" value="ECO:0007669"/>
    <property type="project" value="TreeGrafter"/>
</dbReference>
<feature type="domain" description="HD" evidence="4">
    <location>
        <begin position="162"/>
        <end position="279"/>
    </location>
</feature>
<evidence type="ECO:0000313" key="5">
    <source>
        <dbReference type="EMBL" id="HJE20130.1"/>
    </source>
</evidence>
<reference evidence="5" key="1">
    <citation type="journal article" date="2021" name="PeerJ">
        <title>Extensive microbial diversity within the chicken gut microbiome revealed by metagenomics and culture.</title>
        <authorList>
            <person name="Gilroy R."/>
            <person name="Ravi A."/>
            <person name="Getino M."/>
            <person name="Pursley I."/>
            <person name="Horton D.L."/>
            <person name="Alikhan N.F."/>
            <person name="Baker D."/>
            <person name="Gharbi K."/>
            <person name="Hall N."/>
            <person name="Watson M."/>
            <person name="Adriaenssens E.M."/>
            <person name="Foster-Nyarko E."/>
            <person name="Jarju S."/>
            <person name="Secka A."/>
            <person name="Antonio M."/>
            <person name="Oren A."/>
            <person name="Chaudhuri R.R."/>
            <person name="La Ragione R."/>
            <person name="Hildebrand F."/>
            <person name="Pallen M.J."/>
        </authorList>
    </citation>
    <scope>NUCLEOTIDE SEQUENCE</scope>
    <source>
        <strain evidence="5">6019</strain>
    </source>
</reference>
<evidence type="ECO:0000259" key="4">
    <source>
        <dbReference type="Pfam" id="PF01966"/>
    </source>
</evidence>
<dbReference type="InterPro" id="IPR012340">
    <property type="entry name" value="NA-bd_OB-fold"/>
</dbReference>
<dbReference type="GO" id="GO:0004527">
    <property type="term" value="F:exonuclease activity"/>
    <property type="evidence" value="ECO:0007669"/>
    <property type="project" value="UniProtKB-KW"/>
</dbReference>
<comment type="caution">
    <text evidence="5">The sequence shown here is derived from an EMBL/GenBank/DDBJ whole genome shotgun (WGS) entry which is preliminary data.</text>
</comment>
<dbReference type="CDD" id="cd00077">
    <property type="entry name" value="HDc"/>
    <property type="match status" value="1"/>
</dbReference>
<dbReference type="InterPro" id="IPR003607">
    <property type="entry name" value="HD/PDEase_dom"/>
</dbReference>
<evidence type="ECO:0000313" key="6">
    <source>
        <dbReference type="Proteomes" id="UP000763505"/>
    </source>
</evidence>
<evidence type="ECO:0000256" key="1">
    <source>
        <dbReference type="ARBA" id="ARBA00022722"/>
    </source>
</evidence>
<name>A0A921JCN6_9STAP</name>
<dbReference type="EMBL" id="DYYI01000078">
    <property type="protein sequence ID" value="HJE20130.1"/>
    <property type="molecule type" value="Genomic_DNA"/>
</dbReference>
<reference evidence="5" key="2">
    <citation type="submission" date="2021-09" db="EMBL/GenBank/DDBJ databases">
        <authorList>
            <person name="Gilroy R."/>
        </authorList>
    </citation>
    <scope>NUCLEOTIDE SEQUENCE</scope>
    <source>
        <strain evidence="5">6019</strain>
    </source>
</reference>
<dbReference type="InterPro" id="IPR006674">
    <property type="entry name" value="HD_domain"/>
</dbReference>
<proteinExistence type="predicted"/>
<dbReference type="CDD" id="cd04492">
    <property type="entry name" value="YhaM_OBF_like"/>
    <property type="match status" value="1"/>
</dbReference>
<keyword evidence="1" id="KW-0540">Nuclease</keyword>
<gene>
    <name evidence="5" type="ORF">K8V35_07240</name>
</gene>
<keyword evidence="3" id="KW-0269">Exonuclease</keyword>
<dbReference type="Gene3D" id="2.40.50.140">
    <property type="entry name" value="Nucleic acid-binding proteins"/>
    <property type="match status" value="1"/>
</dbReference>
<accession>A0A921JCN6</accession>
<dbReference type="FunFam" id="1.10.3210.10:FF:000008">
    <property type="entry name" value="3'-5' exoribonuclease YhaM"/>
    <property type="match status" value="1"/>
</dbReference>
<dbReference type="PANTHER" id="PTHR37294:SF1">
    <property type="entry name" value="3'-5' EXORIBONUCLEASE YHAM"/>
    <property type="match status" value="1"/>
</dbReference>
<evidence type="ECO:0000256" key="2">
    <source>
        <dbReference type="ARBA" id="ARBA00022801"/>
    </source>
</evidence>
<keyword evidence="2" id="KW-0378">Hydrolase</keyword>
<dbReference type="Gene3D" id="1.10.3210.10">
    <property type="entry name" value="Hypothetical protein af1432"/>
    <property type="match status" value="1"/>
</dbReference>
<sequence>MNTIANLKPGDSVNNFFLIKDSKQGVTTQGKPYMSMMLQDKSGEIDTKYWTVTKEDAPKLIAGVVIKVQGDVIDYRGKKQLKILNCRVAESTDNVRASEFVENAPISEQELFDTVMDYVIQIDDVDLSRIVRHLVTKYKEEFLSFPAAKVNHHDFHSGLAYHVTCMLRQGEALVDIYPQVNRALLYSGIILHDIGKVKELSGSIGVTYTREGNLLGHIVIASEEVNDAAIELGIDRNSESVLLLKHLILSHHGKLEYGSPKVPMILEAELLHFIDNIDARIMMFDKNLKNVAPGEFSDRVFPLESRQLYQPIVDDYKME</sequence>
<dbReference type="Pfam" id="PF01966">
    <property type="entry name" value="HD"/>
    <property type="match status" value="1"/>
</dbReference>
<protein>
    <submittedName>
        <fullName evidence="5">HD domain-containing protein</fullName>
    </submittedName>
</protein>
<dbReference type="Proteomes" id="UP000763505">
    <property type="component" value="Unassembled WGS sequence"/>
</dbReference>
<dbReference type="AlphaFoldDB" id="A0A921JCN6"/>
<dbReference type="SUPFAM" id="SSF109604">
    <property type="entry name" value="HD-domain/PDEase-like"/>
    <property type="match status" value="1"/>
</dbReference>
<dbReference type="PANTHER" id="PTHR37294">
    <property type="entry name" value="3'-5' EXORIBONUCLEASE YHAM"/>
    <property type="match status" value="1"/>
</dbReference>
<organism evidence="5 6">
    <name type="scientific">Aliicoccus persicus</name>
    <dbReference type="NCBI Taxonomy" id="930138"/>
    <lineage>
        <taxon>Bacteria</taxon>
        <taxon>Bacillati</taxon>
        <taxon>Bacillota</taxon>
        <taxon>Bacilli</taxon>
        <taxon>Bacillales</taxon>
        <taxon>Staphylococcaceae</taxon>
        <taxon>Aliicoccus</taxon>
    </lineage>
</organism>
<dbReference type="SUPFAM" id="SSF50249">
    <property type="entry name" value="Nucleic acid-binding proteins"/>
    <property type="match status" value="1"/>
</dbReference>
<evidence type="ECO:0000256" key="3">
    <source>
        <dbReference type="ARBA" id="ARBA00022839"/>
    </source>
</evidence>